<dbReference type="Proteomes" id="UP000287447">
    <property type="component" value="Unassembled WGS sequence"/>
</dbReference>
<keyword evidence="11 12" id="KW-0472">Membrane</keyword>
<evidence type="ECO:0000256" key="6">
    <source>
        <dbReference type="ARBA" id="ARBA00022519"/>
    </source>
</evidence>
<dbReference type="NCBIfam" id="NF003962">
    <property type="entry name" value="PRK05454.2-5"/>
    <property type="match status" value="1"/>
</dbReference>
<dbReference type="Gene3D" id="3.90.550.10">
    <property type="entry name" value="Spore Coat Polysaccharide Biosynthesis Protein SpsA, Chain A"/>
    <property type="match status" value="1"/>
</dbReference>
<evidence type="ECO:0000256" key="10">
    <source>
        <dbReference type="ARBA" id="ARBA00022989"/>
    </source>
</evidence>
<keyword evidence="9 12" id="KW-0812">Transmembrane</keyword>
<keyword evidence="7" id="KW-0328">Glycosyltransferase</keyword>
<feature type="transmembrane region" description="Helical" evidence="12">
    <location>
        <begin position="12"/>
        <end position="34"/>
    </location>
</feature>
<feature type="transmembrane region" description="Helical" evidence="12">
    <location>
        <begin position="517"/>
        <end position="534"/>
    </location>
</feature>
<evidence type="ECO:0000256" key="2">
    <source>
        <dbReference type="ARBA" id="ARBA00005001"/>
    </source>
</evidence>
<reference evidence="15" key="1">
    <citation type="submission" date="2019-01" db="EMBL/GenBank/DDBJ databases">
        <title>Gri0909 isolated from a small marine red alga.</title>
        <authorList>
            <person name="Kim J."/>
            <person name="Jeong S.E."/>
            <person name="Jeon C.O."/>
        </authorList>
    </citation>
    <scope>NUCLEOTIDE SEQUENCE [LARGE SCALE GENOMIC DNA]</scope>
    <source>
        <strain evidence="15">Gri0909</strain>
    </source>
</reference>
<dbReference type="EMBL" id="SADE01000001">
    <property type="protein sequence ID" value="RVU39414.1"/>
    <property type="molecule type" value="Genomic_DNA"/>
</dbReference>
<evidence type="ECO:0000256" key="8">
    <source>
        <dbReference type="ARBA" id="ARBA00022679"/>
    </source>
</evidence>
<comment type="caution">
    <text evidence="14">The sequence shown here is derived from an EMBL/GenBank/DDBJ whole genome shotgun (WGS) entry which is preliminary data.</text>
</comment>
<evidence type="ECO:0000256" key="3">
    <source>
        <dbReference type="ARBA" id="ARBA00009337"/>
    </source>
</evidence>
<dbReference type="InterPro" id="IPR001173">
    <property type="entry name" value="Glyco_trans_2-like"/>
</dbReference>
<comment type="similarity">
    <text evidence="3">Belongs to the glycosyltransferase 2 family. OpgH subfamily.</text>
</comment>
<feature type="transmembrane region" description="Helical" evidence="12">
    <location>
        <begin position="46"/>
        <end position="64"/>
    </location>
</feature>
<comment type="pathway">
    <text evidence="2">Glycan metabolism; osmoregulated periplasmic glucan (OPG) biosynthesis.</text>
</comment>
<sequence>MELSVDGVAPLARRLVFAVPVLSMTAAAVTFMYQVLCPMGMTPAEWGMLVLFSLSFVWIAIWFWNSMLGFIIQAFSPNPGEASSPILANLDRGAPVRAKTAIVMPIYNEEPERACRRLQATFRSIEQTGYLDRFEFFLLSDTTDLSIADEERQCHAHLSELLGTGKIHYRRREKNTGRKAGNIAEFGQRWGKDFDFMVVLDADSVMSGGLIADLVRMMQENPDAGIIQTVARPILSETLFGRLQQFGGRATAEIVNTGVGFWQMGDGNYYGHNAIIRTAPFFESCDLPILKGKGPLSGEIMSHDFVEAAYIRRAGYKVWNVPVGEGSYEEIPPTLLDYVKRDRRWCQGNLQHSRVLIEKGLSPLSRFHMASGIMSYVASPLWFLFLLASVVNLLDQSNPNLAYHGPGSGLFTLVPGDWNVMAITLFCTIMAMLILPKFLGTFLLALNARERARFGGAVGLFASGLAETAMSVIMAPVMMVFQTGFVVSILLGVSVKWDRQARNGHSVAIAEALRRHATNLVFGGALLALVLTLAPQSLLWFLPLIVGPLLSPLITTVTSSRRLGNAFARFGLLMTPEETAPSIEIAPLRKPDPAWANIIGRAGAGPISVAAVGTAAT</sequence>
<feature type="transmembrane region" description="Helical" evidence="12">
    <location>
        <begin position="540"/>
        <end position="559"/>
    </location>
</feature>
<dbReference type="InterPro" id="IPR050321">
    <property type="entry name" value="Glycosyltr_2/OpgH_subfam"/>
</dbReference>
<evidence type="ECO:0000256" key="12">
    <source>
        <dbReference type="SAM" id="Phobius"/>
    </source>
</evidence>
<evidence type="ECO:0000256" key="5">
    <source>
        <dbReference type="ARBA" id="ARBA00022475"/>
    </source>
</evidence>
<dbReference type="RefSeq" id="WP_127764785.1">
    <property type="nucleotide sequence ID" value="NZ_SADE01000001.1"/>
</dbReference>
<dbReference type="AlphaFoldDB" id="A0A437QY14"/>
<evidence type="ECO:0000256" key="1">
    <source>
        <dbReference type="ARBA" id="ARBA00004429"/>
    </source>
</evidence>
<keyword evidence="15" id="KW-1185">Reference proteome</keyword>
<evidence type="ECO:0000313" key="15">
    <source>
        <dbReference type="Proteomes" id="UP000287447"/>
    </source>
</evidence>
<dbReference type="CDD" id="cd04191">
    <property type="entry name" value="Glucan_BSP_MdoH"/>
    <property type="match status" value="1"/>
</dbReference>
<dbReference type="InterPro" id="IPR029044">
    <property type="entry name" value="Nucleotide-diphossugar_trans"/>
</dbReference>
<feature type="transmembrane region" description="Helical" evidence="12">
    <location>
        <begin position="420"/>
        <end position="447"/>
    </location>
</feature>
<evidence type="ECO:0000256" key="7">
    <source>
        <dbReference type="ARBA" id="ARBA00022676"/>
    </source>
</evidence>
<feature type="transmembrane region" description="Helical" evidence="12">
    <location>
        <begin position="479"/>
        <end position="497"/>
    </location>
</feature>
<dbReference type="NCBIfam" id="NF003958">
    <property type="entry name" value="PRK05454.2-1"/>
    <property type="match status" value="1"/>
</dbReference>
<keyword evidence="5" id="KW-1003">Cell membrane</keyword>
<keyword evidence="8 14" id="KW-0808">Transferase</keyword>
<keyword evidence="10 12" id="KW-1133">Transmembrane helix</keyword>
<feature type="transmembrane region" description="Helical" evidence="12">
    <location>
        <begin position="373"/>
        <end position="394"/>
    </location>
</feature>
<keyword evidence="6" id="KW-0997">Cell inner membrane</keyword>
<protein>
    <recommendedName>
        <fullName evidence="4">Glucans biosynthesis glucosyltransferase H</fullName>
    </recommendedName>
</protein>
<evidence type="ECO:0000259" key="13">
    <source>
        <dbReference type="Pfam" id="PF13632"/>
    </source>
</evidence>
<evidence type="ECO:0000256" key="4">
    <source>
        <dbReference type="ARBA" id="ARBA00020585"/>
    </source>
</evidence>
<dbReference type="PANTHER" id="PTHR43867">
    <property type="entry name" value="CELLULOSE SYNTHASE CATALYTIC SUBUNIT A [UDP-FORMING]"/>
    <property type="match status" value="1"/>
</dbReference>
<evidence type="ECO:0000313" key="14">
    <source>
        <dbReference type="EMBL" id="RVU39414.1"/>
    </source>
</evidence>
<dbReference type="GO" id="GO:0016758">
    <property type="term" value="F:hexosyltransferase activity"/>
    <property type="evidence" value="ECO:0007669"/>
    <property type="project" value="TreeGrafter"/>
</dbReference>
<dbReference type="GO" id="GO:0005886">
    <property type="term" value="C:plasma membrane"/>
    <property type="evidence" value="ECO:0007669"/>
    <property type="project" value="UniProtKB-SubCell"/>
</dbReference>
<proteinExistence type="inferred from homology"/>
<evidence type="ECO:0000256" key="11">
    <source>
        <dbReference type="ARBA" id="ARBA00023136"/>
    </source>
</evidence>
<organism evidence="14 15">
    <name type="scientific">Hwanghaeella grinnelliae</name>
    <dbReference type="NCBI Taxonomy" id="2500179"/>
    <lineage>
        <taxon>Bacteria</taxon>
        <taxon>Pseudomonadati</taxon>
        <taxon>Pseudomonadota</taxon>
        <taxon>Alphaproteobacteria</taxon>
        <taxon>Rhodospirillales</taxon>
        <taxon>Rhodospirillaceae</taxon>
        <taxon>Hwanghaeella</taxon>
    </lineage>
</organism>
<dbReference type="Pfam" id="PF13632">
    <property type="entry name" value="Glyco_trans_2_3"/>
    <property type="match status" value="1"/>
</dbReference>
<accession>A0A437QY14</accession>
<dbReference type="SUPFAM" id="SSF53448">
    <property type="entry name" value="Nucleotide-diphospho-sugar transferases"/>
    <property type="match status" value="1"/>
</dbReference>
<gene>
    <name evidence="14" type="primary">mdoH</name>
    <name evidence="14" type="ORF">EOI86_09305</name>
</gene>
<evidence type="ECO:0000256" key="9">
    <source>
        <dbReference type="ARBA" id="ARBA00022692"/>
    </source>
</evidence>
<dbReference type="PANTHER" id="PTHR43867:SF5">
    <property type="entry name" value="GLUCANS BIOSYNTHESIS GLUCOSYLTRANSFERASE H"/>
    <property type="match status" value="1"/>
</dbReference>
<name>A0A437QY14_9PROT</name>
<comment type="subcellular location">
    <subcellularLocation>
        <location evidence="1">Cell inner membrane</location>
        <topology evidence="1">Multi-pass membrane protein</topology>
    </subcellularLocation>
</comment>
<feature type="domain" description="Glycosyltransferase 2-like" evidence="13">
    <location>
        <begin position="198"/>
        <end position="420"/>
    </location>
</feature>